<keyword evidence="5" id="KW-1185">Reference proteome</keyword>
<dbReference type="EMBL" id="SDPP02000006">
    <property type="protein sequence ID" value="KAA1373101.1"/>
    <property type="molecule type" value="Genomic_DNA"/>
</dbReference>
<dbReference type="SMART" id="SM00062">
    <property type="entry name" value="PBPb"/>
    <property type="match status" value="1"/>
</dbReference>
<dbReference type="Proteomes" id="UP001515100">
    <property type="component" value="Unassembled WGS sequence"/>
</dbReference>
<evidence type="ECO:0000256" key="2">
    <source>
        <dbReference type="SAM" id="SignalP"/>
    </source>
</evidence>
<dbReference type="PROSITE" id="PS51257">
    <property type="entry name" value="PROKAR_LIPOPROTEIN"/>
    <property type="match status" value="1"/>
</dbReference>
<dbReference type="PANTHER" id="PTHR35936:SF19">
    <property type="entry name" value="AMINO-ACID-BINDING PROTEIN YXEM-RELATED"/>
    <property type="match status" value="1"/>
</dbReference>
<dbReference type="PANTHER" id="PTHR35936">
    <property type="entry name" value="MEMBRANE-BOUND LYTIC MUREIN TRANSGLYCOSYLASE F"/>
    <property type="match status" value="1"/>
</dbReference>
<comment type="caution">
    <text evidence="4">The sequence shown here is derived from an EMBL/GenBank/DDBJ whole genome shotgun (WGS) entry which is preliminary data.</text>
</comment>
<protein>
    <submittedName>
        <fullName evidence="4">Transporter substrate-binding domain-containing protein</fullName>
    </submittedName>
</protein>
<evidence type="ECO:0000259" key="3">
    <source>
        <dbReference type="SMART" id="SM00062"/>
    </source>
</evidence>
<evidence type="ECO:0000313" key="4">
    <source>
        <dbReference type="EMBL" id="KAA1373101.1"/>
    </source>
</evidence>
<dbReference type="InterPro" id="IPR001638">
    <property type="entry name" value="Solute-binding_3/MltF_N"/>
</dbReference>
<accession>A0A641AHD2</accession>
<dbReference type="RefSeq" id="WP_129185192.1">
    <property type="nucleotide sequence ID" value="NZ_JAGIOG010000001.1"/>
</dbReference>
<feature type="domain" description="Solute-binding protein family 3/N-terminal" evidence="3">
    <location>
        <begin position="65"/>
        <end position="298"/>
    </location>
</feature>
<sequence length="321" mass="32650">MNRTSVRSTRLIGAAAVAVLLSSVAACGGSSDSSSASGAAGGGSGSEKVDKIAALLPSSVTKDGSIKIAAAAYAPAVSAPTGGSKVPSGWDADLMTAAAGVLGVKADYVMIPFDGIITGLQAERYNTAVGDIGINDDRLKSVSFVLNHTTRDLFVVPTDSKVPDTVETATDACGLSVGVLLGSQEAGFATSAKADCKAAGKDLTIKTFQDQATVNLAVAQGRVDANLTDEGTAGLLLEKSPGKFKTVEVPFVPVLPTGFAFPNNDDTAKITEAFAAAVNHLIETGEYDKITAKYFKDGDKGKVDKAEVYSTTVSGAKTSTK</sequence>
<evidence type="ECO:0000313" key="5">
    <source>
        <dbReference type="Proteomes" id="UP001515100"/>
    </source>
</evidence>
<dbReference type="AlphaFoldDB" id="A0A641AHD2"/>
<evidence type="ECO:0000256" key="1">
    <source>
        <dbReference type="ARBA" id="ARBA00022729"/>
    </source>
</evidence>
<dbReference type="Pfam" id="PF00497">
    <property type="entry name" value="SBP_bac_3"/>
    <property type="match status" value="1"/>
</dbReference>
<proteinExistence type="predicted"/>
<keyword evidence="1 2" id="KW-0732">Signal</keyword>
<feature type="chain" id="PRO_5039701526" evidence="2">
    <location>
        <begin position="29"/>
        <end position="321"/>
    </location>
</feature>
<organism evidence="4 5">
    <name type="scientific">Aeromicrobium fastidiosum</name>
    <dbReference type="NCBI Taxonomy" id="52699"/>
    <lineage>
        <taxon>Bacteria</taxon>
        <taxon>Bacillati</taxon>
        <taxon>Actinomycetota</taxon>
        <taxon>Actinomycetes</taxon>
        <taxon>Propionibacteriales</taxon>
        <taxon>Nocardioidaceae</taxon>
        <taxon>Aeromicrobium</taxon>
    </lineage>
</organism>
<gene>
    <name evidence="4" type="ORF">ESP62_018650</name>
</gene>
<dbReference type="SUPFAM" id="SSF53850">
    <property type="entry name" value="Periplasmic binding protein-like II"/>
    <property type="match status" value="1"/>
</dbReference>
<reference evidence="4" key="1">
    <citation type="submission" date="2019-09" db="EMBL/GenBank/DDBJ databases">
        <authorList>
            <person name="Li J."/>
        </authorList>
    </citation>
    <scope>NUCLEOTIDE SEQUENCE [LARGE SCALE GENOMIC DNA]</scope>
    <source>
        <strain evidence="4">NRBC 14897</strain>
    </source>
</reference>
<feature type="signal peptide" evidence="2">
    <location>
        <begin position="1"/>
        <end position="28"/>
    </location>
</feature>
<dbReference type="OrthoDB" id="9762169at2"/>
<name>A0A641AHD2_9ACTN</name>
<dbReference type="Gene3D" id="3.40.190.10">
    <property type="entry name" value="Periplasmic binding protein-like II"/>
    <property type="match status" value="2"/>
</dbReference>